<dbReference type="EMBL" id="BGZK01000717">
    <property type="protein sequence ID" value="GBP57469.1"/>
    <property type="molecule type" value="Genomic_DNA"/>
</dbReference>
<protein>
    <submittedName>
        <fullName evidence="1">Uncharacterized protein</fullName>
    </submittedName>
</protein>
<gene>
    <name evidence="1" type="ORF">EVAR_36121_1</name>
</gene>
<organism evidence="1 2">
    <name type="scientific">Eumeta variegata</name>
    <name type="common">Bagworm moth</name>
    <name type="synonym">Eumeta japonica</name>
    <dbReference type="NCBI Taxonomy" id="151549"/>
    <lineage>
        <taxon>Eukaryota</taxon>
        <taxon>Metazoa</taxon>
        <taxon>Ecdysozoa</taxon>
        <taxon>Arthropoda</taxon>
        <taxon>Hexapoda</taxon>
        <taxon>Insecta</taxon>
        <taxon>Pterygota</taxon>
        <taxon>Neoptera</taxon>
        <taxon>Endopterygota</taxon>
        <taxon>Lepidoptera</taxon>
        <taxon>Glossata</taxon>
        <taxon>Ditrysia</taxon>
        <taxon>Tineoidea</taxon>
        <taxon>Psychidae</taxon>
        <taxon>Oiketicinae</taxon>
        <taxon>Eumeta</taxon>
    </lineage>
</organism>
<accession>A0A4C1X515</accession>
<evidence type="ECO:0000313" key="1">
    <source>
        <dbReference type="EMBL" id="GBP57469.1"/>
    </source>
</evidence>
<reference evidence="1 2" key="1">
    <citation type="journal article" date="2019" name="Commun. Biol.">
        <title>The bagworm genome reveals a unique fibroin gene that provides high tensile strength.</title>
        <authorList>
            <person name="Kono N."/>
            <person name="Nakamura H."/>
            <person name="Ohtoshi R."/>
            <person name="Tomita M."/>
            <person name="Numata K."/>
            <person name="Arakawa K."/>
        </authorList>
    </citation>
    <scope>NUCLEOTIDE SEQUENCE [LARGE SCALE GENOMIC DNA]</scope>
</reference>
<name>A0A4C1X515_EUMVA</name>
<dbReference type="Proteomes" id="UP000299102">
    <property type="component" value="Unassembled WGS sequence"/>
</dbReference>
<keyword evidence="2" id="KW-1185">Reference proteome</keyword>
<evidence type="ECO:0000313" key="2">
    <source>
        <dbReference type="Proteomes" id="UP000299102"/>
    </source>
</evidence>
<sequence>MLRREQLRTRSRRGIRSTSSFFSLVRLSRPCCARAALAMVSYTSARIAARANTNADSFWWPITPSLTFTDPTPLQQILFSLSRGWQRAGDSSGVVRPWAAVTIYSVMACMLVCPLTVL</sequence>
<comment type="caution">
    <text evidence="1">The sequence shown here is derived from an EMBL/GenBank/DDBJ whole genome shotgun (WGS) entry which is preliminary data.</text>
</comment>
<proteinExistence type="predicted"/>
<dbReference type="AlphaFoldDB" id="A0A4C1X515"/>